<keyword evidence="1" id="KW-0175">Coiled coil</keyword>
<name>A0A425DJF6_APHAT</name>
<dbReference type="AlphaFoldDB" id="A0A425DJF6"/>
<evidence type="ECO:0000313" key="2">
    <source>
        <dbReference type="EMBL" id="RQM29377.1"/>
    </source>
</evidence>
<gene>
    <name evidence="2" type="ORF">B5M09_012157</name>
</gene>
<keyword evidence="3" id="KW-1185">Reference proteome</keyword>
<organism evidence="2 3">
    <name type="scientific">Aphanomyces astaci</name>
    <name type="common">Crayfish plague agent</name>
    <dbReference type="NCBI Taxonomy" id="112090"/>
    <lineage>
        <taxon>Eukaryota</taxon>
        <taxon>Sar</taxon>
        <taxon>Stramenopiles</taxon>
        <taxon>Oomycota</taxon>
        <taxon>Saprolegniomycetes</taxon>
        <taxon>Saprolegniales</taxon>
        <taxon>Verrucalvaceae</taxon>
        <taxon>Aphanomyces</taxon>
    </lineage>
</organism>
<dbReference type="VEuPathDB" id="FungiDB:H257_07750"/>
<reference evidence="2" key="1">
    <citation type="submission" date="2018-07" db="EMBL/GenBank/DDBJ databases">
        <title>Annotation of Aphanomyces astaci genome assembly.</title>
        <authorList>
            <person name="Studholme D.J."/>
        </authorList>
    </citation>
    <scope>NUCLEOTIDE SEQUENCE [LARGE SCALE GENOMIC DNA]</scope>
    <source>
        <strain evidence="2">Pc</strain>
    </source>
</reference>
<sequence length="637" mass="74601">MDDVVARQRRKREYIRTFMQEYRGKQRQDKETLQAQIDRLEARVARYRKNTVLDDDSGSGMLPWKDVAAGLHDSRSEASKDQRALSSRIKEYEQVLSELSSAQKSPSIHTATWRDVTLLSHPTSRRLGKLWITQQMRYNMDRLFEHHEIPSPESMALYNSMDVVFHEEGHHFLQKAHLTWECSLETVVRLYRHHTGSMFTLDGFCPMHSQSRVEAEENTTLHQYKRPNGWNTHLLCGEIELRRVSATVTRERFLCVISHEIDQDGTAVGLEETSKRWGMMSLAHIKDDDQRERVFRMFKFLQLAIMDDSADERKERKREYIRHFMQGYRDKQRKSKHVLQAQIECEQVLAELKEWMAMSTIHATPSTHRTSWRDFTLLAHPTSRRLGKQWITQQMYHNLDRAFMQHGMPPPHPLAVSSPDNMHHSMDLEFSDDGHCFVQKAQKIWLLPLETVVALFRRHTGSMFTLDAFTPVHSQIATEEDGNTTLHVYPPCASGGFSFSLLCGEFHSHDRIVLVIQQLQGDEAIPTANHHRLRKRMVWIELRRESPTSTYERILNITWHDTTPDGVDVSLDELAARWGVDLGQVTDDAEKERRLVLGYRARNKSLVQQRKQWYAELVHMTIQQQQQQQYNAHMDTE</sequence>
<evidence type="ECO:0000313" key="3">
    <source>
        <dbReference type="Proteomes" id="UP000284702"/>
    </source>
</evidence>
<comment type="caution">
    <text evidence="2">The sequence shown here is derived from an EMBL/GenBank/DDBJ whole genome shotgun (WGS) entry which is preliminary data.</text>
</comment>
<dbReference type="EMBL" id="MZMZ02001400">
    <property type="protein sequence ID" value="RQM29377.1"/>
    <property type="molecule type" value="Genomic_DNA"/>
</dbReference>
<feature type="coiled-coil region" evidence="1">
    <location>
        <begin position="23"/>
        <end position="50"/>
    </location>
</feature>
<proteinExistence type="predicted"/>
<accession>A0A425DJF6</accession>
<dbReference type="Proteomes" id="UP000284702">
    <property type="component" value="Unassembled WGS sequence"/>
</dbReference>
<evidence type="ECO:0000256" key="1">
    <source>
        <dbReference type="SAM" id="Coils"/>
    </source>
</evidence>
<protein>
    <submittedName>
        <fullName evidence="2">Uncharacterized protein</fullName>
    </submittedName>
</protein>
<dbReference type="VEuPathDB" id="FungiDB:H257_07751"/>